<comment type="caution">
    <text evidence="3">The sequence shown here is derived from an EMBL/GenBank/DDBJ whole genome shotgun (WGS) entry which is preliminary data.</text>
</comment>
<dbReference type="Proteomes" id="UP000037460">
    <property type="component" value="Unassembled WGS sequence"/>
</dbReference>
<feature type="compositionally biased region" description="Low complexity" evidence="2">
    <location>
        <begin position="374"/>
        <end position="389"/>
    </location>
</feature>
<name>A0A0M0JHR9_9EUKA</name>
<feature type="region of interest" description="Disordered" evidence="2">
    <location>
        <begin position="365"/>
        <end position="471"/>
    </location>
</feature>
<feature type="region of interest" description="Disordered" evidence="2">
    <location>
        <begin position="1"/>
        <end position="39"/>
    </location>
</feature>
<evidence type="ECO:0000256" key="1">
    <source>
        <dbReference type="SAM" id="Coils"/>
    </source>
</evidence>
<dbReference type="EMBL" id="JWZX01002886">
    <property type="protein sequence ID" value="KOO26146.1"/>
    <property type="molecule type" value="Genomic_DNA"/>
</dbReference>
<feature type="region of interest" description="Disordered" evidence="2">
    <location>
        <begin position="553"/>
        <end position="573"/>
    </location>
</feature>
<accession>A0A0M0JHR9</accession>
<feature type="compositionally biased region" description="Polar residues" evidence="2">
    <location>
        <begin position="404"/>
        <end position="413"/>
    </location>
</feature>
<protein>
    <submittedName>
        <fullName evidence="3">Uncharacterized protein</fullName>
    </submittedName>
</protein>
<feature type="coiled-coil region" evidence="1">
    <location>
        <begin position="163"/>
        <end position="209"/>
    </location>
</feature>
<organism evidence="3 4">
    <name type="scientific">Chrysochromulina tobinii</name>
    <dbReference type="NCBI Taxonomy" id="1460289"/>
    <lineage>
        <taxon>Eukaryota</taxon>
        <taxon>Haptista</taxon>
        <taxon>Haptophyta</taxon>
        <taxon>Prymnesiophyceae</taxon>
        <taxon>Prymnesiales</taxon>
        <taxon>Chrysochromulinaceae</taxon>
        <taxon>Chrysochromulina</taxon>
    </lineage>
</organism>
<evidence type="ECO:0000256" key="2">
    <source>
        <dbReference type="SAM" id="MobiDB-lite"/>
    </source>
</evidence>
<reference evidence="4" key="1">
    <citation type="journal article" date="2015" name="PLoS Genet.">
        <title>Genome Sequence and Transcriptome Analyses of Chrysochromulina tobin: Metabolic Tools for Enhanced Algal Fitness in the Prominent Order Prymnesiales (Haptophyceae).</title>
        <authorList>
            <person name="Hovde B.T."/>
            <person name="Deodato C.R."/>
            <person name="Hunsperger H.M."/>
            <person name="Ryken S.A."/>
            <person name="Yost W."/>
            <person name="Jha R.K."/>
            <person name="Patterson J."/>
            <person name="Monnat R.J. Jr."/>
            <person name="Barlow S.B."/>
            <person name="Starkenburg S.R."/>
            <person name="Cattolico R.A."/>
        </authorList>
    </citation>
    <scope>NUCLEOTIDE SEQUENCE</scope>
    <source>
        <strain evidence="4">CCMP291</strain>
    </source>
</reference>
<keyword evidence="1" id="KW-0175">Coiled coil</keyword>
<evidence type="ECO:0000313" key="3">
    <source>
        <dbReference type="EMBL" id="KOO26146.1"/>
    </source>
</evidence>
<feature type="compositionally biased region" description="Basic and acidic residues" evidence="2">
    <location>
        <begin position="443"/>
        <end position="461"/>
    </location>
</feature>
<evidence type="ECO:0000313" key="4">
    <source>
        <dbReference type="Proteomes" id="UP000037460"/>
    </source>
</evidence>
<dbReference type="AlphaFoldDB" id="A0A0M0JHR9"/>
<proteinExistence type="predicted"/>
<keyword evidence="4" id="KW-1185">Reference proteome</keyword>
<feature type="compositionally biased region" description="Basic and acidic residues" evidence="2">
    <location>
        <begin position="564"/>
        <end position="573"/>
    </location>
</feature>
<sequence>MAADDTAKEQPSTAAKQPEDPSAQGAEAAGVETDLDGVNLLRLGKRTDEYREAAHPKSPSQNAMKTITQWESELVGEPKSMIDRRPSSRGALDKEIRRQLIEKQQAALVHERQQIAKEREDKLSQRLASQEKTMQMRTALANAAKQQRATGRVAKAMLEAARLASLREARSQLDDDRAEIVRQRKLELEQKSREARKKQKEEAVELEKLALQAALTSSKALNVSANNSGSAAEATADDSQVAEAPATVGAEAVQKRVDVRSITADQKHAEDALGAQVQTGGGKLLLPLSSSMPNLPRKMVTPKLESDWVKQLQRPATPEHAARTSMPYGGNSRETTVKLLTASPVRFHDQLIRASQMTIESLELYAPKSTRPGSRSAQRSAQSATYARSVPSLNPVEPPRAAQRPSTGSSTGRPTVVGKIDTSPRPGTSGGGPVYLVRYPGGKPERAMREQQQQREKERNKSPPRSTFKPAALHQTFEQSFIGSRKPNVKAAGALTATAFTFGASGPAEERAAPADERVGPTIPTVRILPVVAPEGSVRPADHLVPGGLGHVAARASTASGTRSSRESTHGGS</sequence>
<feature type="compositionally biased region" description="Low complexity" evidence="2">
    <location>
        <begin position="553"/>
        <end position="563"/>
    </location>
</feature>
<gene>
    <name evidence="3" type="ORF">Ctob_002743</name>
</gene>